<dbReference type="GO" id="GO:0008903">
    <property type="term" value="F:hydroxypyruvate isomerase activity"/>
    <property type="evidence" value="ECO:0007669"/>
    <property type="project" value="UniProtKB-EC"/>
</dbReference>
<evidence type="ECO:0000259" key="4">
    <source>
        <dbReference type="Pfam" id="PF01261"/>
    </source>
</evidence>
<name>A0A5C6B6X2_9BACT</name>
<keyword evidence="6" id="KW-1185">Reference proteome</keyword>
<evidence type="ECO:0000256" key="2">
    <source>
        <dbReference type="PIRNR" id="PIRNR006241"/>
    </source>
</evidence>
<evidence type="ECO:0000256" key="3">
    <source>
        <dbReference type="PIRSR" id="PIRSR006241-50"/>
    </source>
</evidence>
<dbReference type="PIRSF" id="PIRSF006241">
    <property type="entry name" value="HyI"/>
    <property type="match status" value="1"/>
</dbReference>
<feature type="domain" description="Xylose isomerase-like TIM barrel" evidence="4">
    <location>
        <begin position="25"/>
        <end position="255"/>
    </location>
</feature>
<keyword evidence="5" id="KW-0670">Pyruvate</keyword>
<accession>A0A5C6B6X2</accession>
<dbReference type="OrthoDB" id="9786584at2"/>
<dbReference type="InterPro" id="IPR050417">
    <property type="entry name" value="Sugar_Epim/Isomerase"/>
</dbReference>
<dbReference type="AlphaFoldDB" id="A0A5C6B6X2"/>
<dbReference type="PANTHER" id="PTHR43489:SF3">
    <property type="entry name" value="XYLOSE ISOMERASE DOMAIN PROTEIN TIM BARREL"/>
    <property type="match status" value="1"/>
</dbReference>
<dbReference type="InterPro" id="IPR036237">
    <property type="entry name" value="Xyl_isomerase-like_sf"/>
</dbReference>
<keyword evidence="1 2" id="KW-0413">Isomerase</keyword>
<protein>
    <submittedName>
        <fullName evidence="5">Hydroxypyruvate isomerase</fullName>
        <ecNumber evidence="5">5.3.1.22</ecNumber>
    </submittedName>
</protein>
<dbReference type="InterPro" id="IPR026040">
    <property type="entry name" value="HyI-like"/>
</dbReference>
<dbReference type="Gene3D" id="3.20.20.150">
    <property type="entry name" value="Divalent-metal-dependent TIM barrel enzymes"/>
    <property type="match status" value="1"/>
</dbReference>
<dbReference type="PANTHER" id="PTHR43489">
    <property type="entry name" value="ISOMERASE"/>
    <property type="match status" value="1"/>
</dbReference>
<evidence type="ECO:0000313" key="6">
    <source>
        <dbReference type="Proteomes" id="UP000320176"/>
    </source>
</evidence>
<comment type="caution">
    <text evidence="5">The sequence shown here is derived from an EMBL/GenBank/DDBJ whole genome shotgun (WGS) entry which is preliminary data.</text>
</comment>
<proteinExistence type="inferred from homology"/>
<comment type="similarity">
    <text evidence="2">Belongs to the hyi family.</text>
</comment>
<dbReference type="SUPFAM" id="SSF51658">
    <property type="entry name" value="Xylose isomerase-like"/>
    <property type="match status" value="1"/>
</dbReference>
<sequence>MAHSFRPSVCIDAVLGELPVDEAVHLVSDAGIRAFEFWGWWDKDLEEIRVARDRFQMQISACCTKFVSLVDPSTRAQYLDGLRESIAAAQSLECRTLISQVGDARPGVSREEQHQCLVDGLKEAAALLDGSGVTLVIEPLNELVDHAGYYLIRSDEAFEIVRKVDHPSVKVVFDIYHQQISEGNVITNLTRDIDLIGHFHAAGNPGRHELTVGELNYRAIFDAIAKTSYDGFVGLEYWPIGDPVSGLAEVARWFES</sequence>
<feature type="active site" description="Proton donor/acceptor" evidence="3">
    <location>
        <position position="236"/>
    </location>
</feature>
<organism evidence="5 6">
    <name type="scientific">Stieleria varia</name>
    <dbReference type="NCBI Taxonomy" id="2528005"/>
    <lineage>
        <taxon>Bacteria</taxon>
        <taxon>Pseudomonadati</taxon>
        <taxon>Planctomycetota</taxon>
        <taxon>Planctomycetia</taxon>
        <taxon>Pirellulales</taxon>
        <taxon>Pirellulaceae</taxon>
        <taxon>Stieleria</taxon>
    </lineage>
</organism>
<feature type="active site" description="Proton donor/acceptor" evidence="3">
    <location>
        <position position="138"/>
    </location>
</feature>
<dbReference type="RefSeq" id="WP_146517731.1">
    <property type="nucleotide sequence ID" value="NZ_CP151726.1"/>
</dbReference>
<dbReference type="InterPro" id="IPR013022">
    <property type="entry name" value="Xyl_isomerase-like_TIM-brl"/>
</dbReference>
<dbReference type="EC" id="5.3.1.22" evidence="5"/>
<dbReference type="Proteomes" id="UP000320176">
    <property type="component" value="Unassembled WGS sequence"/>
</dbReference>
<reference evidence="5 6" key="1">
    <citation type="submission" date="2019-02" db="EMBL/GenBank/DDBJ databases">
        <title>Deep-cultivation of Planctomycetes and their phenomic and genomic characterization uncovers novel biology.</title>
        <authorList>
            <person name="Wiegand S."/>
            <person name="Jogler M."/>
            <person name="Boedeker C."/>
            <person name="Pinto D."/>
            <person name="Vollmers J."/>
            <person name="Rivas-Marin E."/>
            <person name="Kohn T."/>
            <person name="Peeters S.H."/>
            <person name="Heuer A."/>
            <person name="Rast P."/>
            <person name="Oberbeckmann S."/>
            <person name="Bunk B."/>
            <person name="Jeske O."/>
            <person name="Meyerdierks A."/>
            <person name="Storesund J.E."/>
            <person name="Kallscheuer N."/>
            <person name="Luecker S."/>
            <person name="Lage O.M."/>
            <person name="Pohl T."/>
            <person name="Merkel B.J."/>
            <person name="Hornburger P."/>
            <person name="Mueller R.-W."/>
            <person name="Bruemmer F."/>
            <person name="Labrenz M."/>
            <person name="Spormann A.M."/>
            <person name="Op Den Camp H."/>
            <person name="Overmann J."/>
            <person name="Amann R."/>
            <person name="Jetten M.S.M."/>
            <person name="Mascher T."/>
            <person name="Medema M.H."/>
            <person name="Devos D.P."/>
            <person name="Kaster A.-K."/>
            <person name="Ovreas L."/>
            <person name="Rohde M."/>
            <person name="Galperin M.Y."/>
            <person name="Jogler C."/>
        </authorList>
    </citation>
    <scope>NUCLEOTIDE SEQUENCE [LARGE SCALE GENOMIC DNA]</scope>
    <source>
        <strain evidence="5 6">Pla52n</strain>
    </source>
</reference>
<evidence type="ECO:0000256" key="1">
    <source>
        <dbReference type="ARBA" id="ARBA00023235"/>
    </source>
</evidence>
<dbReference type="Pfam" id="PF01261">
    <property type="entry name" value="AP_endonuc_2"/>
    <property type="match status" value="1"/>
</dbReference>
<evidence type="ECO:0000313" key="5">
    <source>
        <dbReference type="EMBL" id="TWU07517.1"/>
    </source>
</evidence>
<dbReference type="EMBL" id="SJPN01000001">
    <property type="protein sequence ID" value="TWU07517.1"/>
    <property type="molecule type" value="Genomic_DNA"/>
</dbReference>
<gene>
    <name evidence="5" type="primary">hyi_1</name>
    <name evidence="5" type="ORF">Pla52n_00900</name>
</gene>